<sequence>MTVDFNLKKAQELRGSTALYATGALPAFLPGLRIYNNDVEDGHDDVSSSMENLKSSFEEWRSLKEDDTSFDPATPLPLEIFEGSLYDVIGSLDQEVFQKNAMSLKEEQTSSTILHSPPCSLSERILMLLDRLQYQVALKPHHHHHHLSPVFRDQVTFWKNAISVWLFDSLLSPSWKEFLSRIEDALSSSVVSFFGLKGSFEKQDALQGVNNDEVLKTAPPAKSRFEYVSSNAAPINMPSISTKFDDEKSKLTKPTVLPNGPSVSNIFKDFAQPSISSSNASLSSLLTAETGKTINFFENSDNLRNIPKPTCSPRYATPDVPKNQSIDPDWYLKWTKNASTASLSSSIPSSGIEKLESLTSEKDKKLTSNSKENLAKSLGFETIE</sequence>
<dbReference type="HOGENOM" id="CLU_719770_0_0_1"/>
<accession>A0A098VUX8</accession>
<dbReference type="RefSeq" id="XP_013239314.1">
    <property type="nucleotide sequence ID" value="XM_013383860.1"/>
</dbReference>
<proteinExistence type="predicted"/>
<keyword evidence="2" id="KW-1185">Reference proteome</keyword>
<evidence type="ECO:0000313" key="1">
    <source>
        <dbReference type="EMBL" id="KGG52878.1"/>
    </source>
</evidence>
<evidence type="ECO:0000313" key="2">
    <source>
        <dbReference type="Proteomes" id="UP000029725"/>
    </source>
</evidence>
<comment type="caution">
    <text evidence="1">The sequence shown here is derived from an EMBL/GenBank/DDBJ whole genome shotgun (WGS) entry which is preliminary data.</text>
</comment>
<organism evidence="1 2">
    <name type="scientific">Mitosporidium daphniae</name>
    <dbReference type="NCBI Taxonomy" id="1485682"/>
    <lineage>
        <taxon>Eukaryota</taxon>
        <taxon>Fungi</taxon>
        <taxon>Fungi incertae sedis</taxon>
        <taxon>Microsporidia</taxon>
        <taxon>Mitosporidium</taxon>
    </lineage>
</organism>
<name>A0A098VUX8_9MICR</name>
<dbReference type="EMBL" id="JMKJ01000032">
    <property type="protein sequence ID" value="KGG52878.1"/>
    <property type="molecule type" value="Genomic_DNA"/>
</dbReference>
<gene>
    <name evidence="1" type="ORF">DI09_129p10</name>
</gene>
<reference evidence="1 2" key="1">
    <citation type="submission" date="2014-04" db="EMBL/GenBank/DDBJ databases">
        <title>A new species of microsporidia sheds light on the evolution of extreme parasitism.</title>
        <authorList>
            <person name="Haag K.L."/>
            <person name="James T.Y."/>
            <person name="Larsson R."/>
            <person name="Schaer T.M."/>
            <person name="Refardt D."/>
            <person name="Pombert J.-F."/>
            <person name="Ebert D."/>
        </authorList>
    </citation>
    <scope>NUCLEOTIDE SEQUENCE [LARGE SCALE GENOMIC DNA]</scope>
    <source>
        <strain evidence="1 2">UGP3</strain>
        <tissue evidence="1">Spores</tissue>
    </source>
</reference>
<protein>
    <submittedName>
        <fullName evidence="1">Uncharacterized protein</fullName>
    </submittedName>
</protein>
<dbReference type="Proteomes" id="UP000029725">
    <property type="component" value="Unassembled WGS sequence"/>
</dbReference>
<dbReference type="VEuPathDB" id="MicrosporidiaDB:DI09_129p10"/>
<dbReference type="GeneID" id="25258229"/>
<dbReference type="AlphaFoldDB" id="A0A098VUX8"/>